<dbReference type="GO" id="GO:0005524">
    <property type="term" value="F:ATP binding"/>
    <property type="evidence" value="ECO:0007669"/>
    <property type="project" value="InterPro"/>
</dbReference>
<dbReference type="GO" id="GO:0004672">
    <property type="term" value="F:protein kinase activity"/>
    <property type="evidence" value="ECO:0007669"/>
    <property type="project" value="InterPro"/>
</dbReference>
<dbReference type="PANTHER" id="PTHR10566:SF117">
    <property type="entry name" value="UNUSUAL PROTEIN KINASE-RELATED"/>
    <property type="match status" value="1"/>
</dbReference>
<sequence>MATTAAREAVRRRPITAGISLATTVSVCAAYVIENDSRNDNSLHLPRSYDAQRIQQYWRARPISVANRIFDIVAESFPIACSVAMNWNALGGNYDLQRSYAAQVKDALTRLGPAFVKIGQQISIRPDLVPPPVLSELQKLCDSVEPVSDEIALGVLRDELNVDDFKEIFDDDVHLVASASLGQVYKTWLKGEAVAIKVQRPDMLQKVSLDLYLLHQYANFVDKFTSIFTEQPAFHEELIQNFAAGSYSELDYEREAANQKRFKEELGKRKCKVKIPKVYDSLTTRRIITTEWIDGVKLANAPKEVIKDLIPVGVELFLTQLLDVGAFHADPHPGNLYVTDDGNLCLLDFGLVAEVDSQSQEAMTAAIVHLISGDFRTLVSTDAKKLGFLPVDMDTRELQPILTKILTEGLLESGSNLRTRSKKLMQISSELNEVFFKYPFSVPPFFALVTRGLGLLEGIALSGDPNFDIFQASYPYARRRAVELFGVRGLKDIYLERMKGD</sequence>
<dbReference type="EMBL" id="HBGY01033332">
    <property type="protein sequence ID" value="CAD9613738.1"/>
    <property type="molecule type" value="Transcribed_RNA"/>
</dbReference>
<protein>
    <recommendedName>
        <fullName evidence="2">Protein kinase domain-containing protein</fullName>
    </recommendedName>
</protein>
<accession>A0A7S2PQL0</accession>
<evidence type="ECO:0000256" key="1">
    <source>
        <dbReference type="ARBA" id="ARBA00009670"/>
    </source>
</evidence>
<dbReference type="InterPro" id="IPR011009">
    <property type="entry name" value="Kinase-like_dom_sf"/>
</dbReference>
<evidence type="ECO:0000259" key="2">
    <source>
        <dbReference type="PROSITE" id="PS50011"/>
    </source>
</evidence>
<organism evidence="3">
    <name type="scientific">Leptocylindrus danicus</name>
    <dbReference type="NCBI Taxonomy" id="163516"/>
    <lineage>
        <taxon>Eukaryota</taxon>
        <taxon>Sar</taxon>
        <taxon>Stramenopiles</taxon>
        <taxon>Ochrophyta</taxon>
        <taxon>Bacillariophyta</taxon>
        <taxon>Coscinodiscophyceae</taxon>
        <taxon>Chaetocerotophycidae</taxon>
        <taxon>Leptocylindrales</taxon>
        <taxon>Leptocylindraceae</taxon>
        <taxon>Leptocylindrus</taxon>
    </lineage>
</organism>
<dbReference type="Pfam" id="PF03109">
    <property type="entry name" value="ABC1"/>
    <property type="match status" value="1"/>
</dbReference>
<feature type="domain" description="Protein kinase" evidence="2">
    <location>
        <begin position="170"/>
        <end position="501"/>
    </location>
</feature>
<dbReference type="InterPro" id="IPR050154">
    <property type="entry name" value="UbiB_kinase"/>
</dbReference>
<dbReference type="InterPro" id="IPR000719">
    <property type="entry name" value="Prot_kinase_dom"/>
</dbReference>
<dbReference type="SUPFAM" id="SSF56112">
    <property type="entry name" value="Protein kinase-like (PK-like)"/>
    <property type="match status" value="1"/>
</dbReference>
<dbReference type="AlphaFoldDB" id="A0A7S2PQL0"/>
<comment type="similarity">
    <text evidence="1">Belongs to the protein kinase superfamily. ADCK protein kinase family.</text>
</comment>
<dbReference type="InterPro" id="IPR004147">
    <property type="entry name" value="ABC1_dom"/>
</dbReference>
<dbReference type="PROSITE" id="PS50011">
    <property type="entry name" value="PROTEIN_KINASE_DOM"/>
    <property type="match status" value="1"/>
</dbReference>
<name>A0A7S2PQL0_9STRA</name>
<proteinExistence type="inferred from homology"/>
<reference evidence="3" key="1">
    <citation type="submission" date="2021-01" db="EMBL/GenBank/DDBJ databases">
        <authorList>
            <person name="Corre E."/>
            <person name="Pelletier E."/>
            <person name="Niang G."/>
            <person name="Scheremetjew M."/>
            <person name="Finn R."/>
            <person name="Kale V."/>
            <person name="Holt S."/>
            <person name="Cochrane G."/>
            <person name="Meng A."/>
            <person name="Brown T."/>
            <person name="Cohen L."/>
        </authorList>
    </citation>
    <scope>NUCLEOTIDE SEQUENCE</scope>
    <source>
        <strain evidence="3">B650</strain>
    </source>
</reference>
<dbReference type="PANTHER" id="PTHR10566">
    <property type="entry name" value="CHAPERONE-ACTIVITY OF BC1 COMPLEX CABC1 -RELATED"/>
    <property type="match status" value="1"/>
</dbReference>
<dbReference type="CDD" id="cd05121">
    <property type="entry name" value="ABC1_ADCK3-like"/>
    <property type="match status" value="1"/>
</dbReference>
<gene>
    <name evidence="3" type="ORF">LDAN0321_LOCUS20880</name>
</gene>
<evidence type="ECO:0000313" key="3">
    <source>
        <dbReference type="EMBL" id="CAD9613738.1"/>
    </source>
</evidence>